<organism evidence="2 3">
    <name type="scientific">Polarella glacialis</name>
    <name type="common">Dinoflagellate</name>
    <dbReference type="NCBI Taxonomy" id="89957"/>
    <lineage>
        <taxon>Eukaryota</taxon>
        <taxon>Sar</taxon>
        <taxon>Alveolata</taxon>
        <taxon>Dinophyceae</taxon>
        <taxon>Suessiales</taxon>
        <taxon>Suessiaceae</taxon>
        <taxon>Polarella</taxon>
    </lineage>
</organism>
<gene>
    <name evidence="2" type="ORF">PGLA1383_LOCUS53486</name>
</gene>
<evidence type="ECO:0000313" key="2">
    <source>
        <dbReference type="EMBL" id="CAE8638290.1"/>
    </source>
</evidence>
<sequence length="294" mass="32321">MTLNLQHLASFPRDPAIARKRLEQITTACPQPDLVCVQEGLEGFDLLGQVGYTKLISSAVKAQPLRDMVYGDPGALAAVPELVHDKLVVNELYMRSSGSAWEVDGTGVEQISSEGLVLSLEGYETQERQLATRSVVWARLRPRGSTEGPFAFVLNTQLCGGYYEDQFLERQLVEELRLQQERALDVFLAIAGEADLGILVGDFGPRQRQLEARPENCEQLELTPRFPKAPGPQSSPGRRPSPRSKRFAAAAALNAQNRCSFTQRSKVGDMKLLGPPQPNGHGNADFDAARRILP</sequence>
<name>A0A813HJB0_POLGL</name>
<evidence type="ECO:0008006" key="4">
    <source>
        <dbReference type="Google" id="ProtNLM"/>
    </source>
</evidence>
<evidence type="ECO:0000313" key="3">
    <source>
        <dbReference type="Proteomes" id="UP000654075"/>
    </source>
</evidence>
<keyword evidence="3" id="KW-1185">Reference proteome</keyword>
<comment type="caution">
    <text evidence="2">The sequence shown here is derived from an EMBL/GenBank/DDBJ whole genome shotgun (WGS) entry which is preliminary data.</text>
</comment>
<reference evidence="2" key="1">
    <citation type="submission" date="2021-02" db="EMBL/GenBank/DDBJ databases">
        <authorList>
            <person name="Dougan E. K."/>
            <person name="Rhodes N."/>
            <person name="Thang M."/>
            <person name="Chan C."/>
        </authorList>
    </citation>
    <scope>NUCLEOTIDE SEQUENCE</scope>
</reference>
<proteinExistence type="predicted"/>
<protein>
    <recommendedName>
        <fullName evidence="4">Endonuclease/exonuclease/phosphatase domain-containing protein</fullName>
    </recommendedName>
</protein>
<dbReference type="Proteomes" id="UP000654075">
    <property type="component" value="Unassembled WGS sequence"/>
</dbReference>
<dbReference type="EMBL" id="CAJNNV010031907">
    <property type="protein sequence ID" value="CAE8638290.1"/>
    <property type="molecule type" value="Genomic_DNA"/>
</dbReference>
<accession>A0A813HJB0</accession>
<feature type="region of interest" description="Disordered" evidence="1">
    <location>
        <begin position="266"/>
        <end position="288"/>
    </location>
</feature>
<evidence type="ECO:0000256" key="1">
    <source>
        <dbReference type="SAM" id="MobiDB-lite"/>
    </source>
</evidence>
<dbReference type="AlphaFoldDB" id="A0A813HJB0"/>
<feature type="region of interest" description="Disordered" evidence="1">
    <location>
        <begin position="221"/>
        <end position="245"/>
    </location>
</feature>